<accession>A0A919JLA3</accession>
<feature type="compositionally biased region" description="Gly residues" evidence="1">
    <location>
        <begin position="21"/>
        <end position="34"/>
    </location>
</feature>
<dbReference type="EMBL" id="BOMQ01000056">
    <property type="protein sequence ID" value="GIE51237.1"/>
    <property type="molecule type" value="Genomic_DNA"/>
</dbReference>
<feature type="compositionally biased region" description="Low complexity" evidence="1">
    <location>
        <begin position="58"/>
        <end position="67"/>
    </location>
</feature>
<evidence type="ECO:0000313" key="2">
    <source>
        <dbReference type="EMBL" id="GIE51237.1"/>
    </source>
</evidence>
<protein>
    <submittedName>
        <fullName evidence="2">Uncharacterized protein</fullName>
    </submittedName>
</protein>
<evidence type="ECO:0000256" key="1">
    <source>
        <dbReference type="SAM" id="MobiDB-lite"/>
    </source>
</evidence>
<evidence type="ECO:0000313" key="3">
    <source>
        <dbReference type="Proteomes" id="UP000647172"/>
    </source>
</evidence>
<gene>
    <name evidence="2" type="ORF">Ani05nite_47710</name>
</gene>
<dbReference type="Proteomes" id="UP000647172">
    <property type="component" value="Unassembled WGS sequence"/>
</dbReference>
<keyword evidence="3" id="KW-1185">Reference proteome</keyword>
<proteinExistence type="predicted"/>
<reference evidence="2" key="1">
    <citation type="submission" date="2021-01" db="EMBL/GenBank/DDBJ databases">
        <title>Whole genome shotgun sequence of Actinoplanes nipponensis NBRC 14063.</title>
        <authorList>
            <person name="Komaki H."/>
            <person name="Tamura T."/>
        </authorList>
    </citation>
    <scope>NUCLEOTIDE SEQUENCE</scope>
    <source>
        <strain evidence="2">NBRC 14063</strain>
    </source>
</reference>
<sequence length="102" mass="10387">MDVHSTNSRLPGLSKIHGRRAAGGGWRAAGGGWRAGARPIGRAGGRAGRRAGGRAGRRAASGQAAVRAGRRVGGRAGGGRWVWRGQGMRVAAWRPAAAAVTK</sequence>
<comment type="caution">
    <text evidence="2">The sequence shown here is derived from an EMBL/GenBank/DDBJ whole genome shotgun (WGS) entry which is preliminary data.</text>
</comment>
<organism evidence="2 3">
    <name type="scientific">Actinoplanes nipponensis</name>
    <dbReference type="NCBI Taxonomy" id="135950"/>
    <lineage>
        <taxon>Bacteria</taxon>
        <taxon>Bacillati</taxon>
        <taxon>Actinomycetota</taxon>
        <taxon>Actinomycetes</taxon>
        <taxon>Micromonosporales</taxon>
        <taxon>Micromonosporaceae</taxon>
        <taxon>Actinoplanes</taxon>
    </lineage>
</organism>
<feature type="region of interest" description="Disordered" evidence="1">
    <location>
        <begin position="1"/>
        <end position="77"/>
    </location>
</feature>
<name>A0A919JLA3_9ACTN</name>
<dbReference type="AlphaFoldDB" id="A0A919JLA3"/>
<feature type="compositionally biased region" description="Basic residues" evidence="1">
    <location>
        <begin position="47"/>
        <end position="57"/>
    </location>
</feature>